<dbReference type="InterPro" id="IPR025784">
    <property type="entry name" value="EFM7"/>
</dbReference>
<keyword evidence="1 5" id="KW-0963">Cytoplasm</keyword>
<dbReference type="SUPFAM" id="SSF53335">
    <property type="entry name" value="S-adenosyl-L-methionine-dependent methyltransferases"/>
    <property type="match status" value="1"/>
</dbReference>
<evidence type="ECO:0000256" key="3">
    <source>
        <dbReference type="ARBA" id="ARBA00022679"/>
    </source>
</evidence>
<dbReference type="GO" id="GO:0016279">
    <property type="term" value="F:protein-lysine N-methyltransferase activity"/>
    <property type="evidence" value="ECO:0007669"/>
    <property type="project" value="UniProtKB-UniRule"/>
</dbReference>
<keyword evidence="3 5" id="KW-0808">Transferase</keyword>
<keyword evidence="4 5" id="KW-0949">S-adenosyl-L-methionine</keyword>
<dbReference type="InterPro" id="IPR019410">
    <property type="entry name" value="Methyltransf_16"/>
</dbReference>
<accession>A0AAN6VXI1</accession>
<evidence type="ECO:0000256" key="6">
    <source>
        <dbReference type="SAM" id="MobiDB-lite"/>
    </source>
</evidence>
<comment type="caution">
    <text evidence="7">The sequence shown here is derived from an EMBL/GenBank/DDBJ whole genome shotgun (WGS) entry which is preliminary data.</text>
</comment>
<keyword evidence="2 5" id="KW-0489">Methyltransferase</keyword>
<dbReference type="HAMAP" id="MF_03223">
    <property type="entry name" value="Methyltr_EFM7"/>
    <property type="match status" value="1"/>
</dbReference>
<dbReference type="PROSITE" id="PS51560">
    <property type="entry name" value="SAM_MT_NNT1"/>
    <property type="match status" value="1"/>
</dbReference>
<feature type="region of interest" description="Disordered" evidence="6">
    <location>
        <begin position="1"/>
        <end position="33"/>
    </location>
</feature>
<feature type="binding site" evidence="5">
    <location>
        <position position="190"/>
    </location>
    <ligand>
        <name>S-adenosyl-L-methionine</name>
        <dbReference type="ChEBI" id="CHEBI:59789"/>
    </ligand>
</feature>
<gene>
    <name evidence="5" type="primary">EFM7</name>
    <name evidence="7" type="ORF">C8A00DRAFT_10813</name>
</gene>
<dbReference type="Pfam" id="PF10294">
    <property type="entry name" value="Methyltransf_16"/>
    <property type="match status" value="1"/>
</dbReference>
<dbReference type="InterPro" id="IPR029063">
    <property type="entry name" value="SAM-dependent_MTases_sf"/>
</dbReference>
<name>A0AAN6VXI1_9PEZI</name>
<keyword evidence="8" id="KW-1185">Reference proteome</keyword>
<proteinExistence type="inferred from homology"/>
<evidence type="ECO:0000256" key="4">
    <source>
        <dbReference type="ARBA" id="ARBA00022691"/>
    </source>
</evidence>
<evidence type="ECO:0000313" key="8">
    <source>
        <dbReference type="Proteomes" id="UP001302745"/>
    </source>
</evidence>
<dbReference type="CDD" id="cd02440">
    <property type="entry name" value="AdoMet_MTases"/>
    <property type="match status" value="1"/>
</dbReference>
<dbReference type="AlphaFoldDB" id="A0AAN6VXI1"/>
<feature type="binding site" evidence="5">
    <location>
        <begin position="107"/>
        <end position="109"/>
    </location>
    <ligand>
        <name>S-adenosyl-L-methionine</name>
        <dbReference type="ChEBI" id="CHEBI:59789"/>
    </ligand>
</feature>
<reference evidence="7" key="1">
    <citation type="journal article" date="2023" name="Mol. Phylogenet. Evol.">
        <title>Genome-scale phylogeny and comparative genomics of the fungal order Sordariales.</title>
        <authorList>
            <person name="Hensen N."/>
            <person name="Bonometti L."/>
            <person name="Westerberg I."/>
            <person name="Brannstrom I.O."/>
            <person name="Guillou S."/>
            <person name="Cros-Aarteil S."/>
            <person name="Calhoun S."/>
            <person name="Haridas S."/>
            <person name="Kuo A."/>
            <person name="Mondo S."/>
            <person name="Pangilinan J."/>
            <person name="Riley R."/>
            <person name="LaButti K."/>
            <person name="Andreopoulos B."/>
            <person name="Lipzen A."/>
            <person name="Chen C."/>
            <person name="Yan M."/>
            <person name="Daum C."/>
            <person name="Ng V."/>
            <person name="Clum A."/>
            <person name="Steindorff A."/>
            <person name="Ohm R.A."/>
            <person name="Martin F."/>
            <person name="Silar P."/>
            <person name="Natvig D.O."/>
            <person name="Lalanne C."/>
            <person name="Gautier V."/>
            <person name="Ament-Velasquez S.L."/>
            <person name="Kruys A."/>
            <person name="Hutchinson M.I."/>
            <person name="Powell A.J."/>
            <person name="Barry K."/>
            <person name="Miller A.N."/>
            <person name="Grigoriev I.V."/>
            <person name="Debuchy R."/>
            <person name="Gladieux P."/>
            <person name="Hiltunen Thoren M."/>
            <person name="Johannesson H."/>
        </authorList>
    </citation>
    <scope>NUCLEOTIDE SEQUENCE</scope>
    <source>
        <strain evidence="7">CBS 538.74</strain>
    </source>
</reference>
<feature type="binding site" evidence="5">
    <location>
        <position position="81"/>
    </location>
    <ligand>
        <name>S-adenosyl-L-methionine</name>
        <dbReference type="ChEBI" id="CHEBI:59789"/>
    </ligand>
</feature>
<organism evidence="7 8">
    <name type="scientific">Chaetomidium leptoderma</name>
    <dbReference type="NCBI Taxonomy" id="669021"/>
    <lineage>
        <taxon>Eukaryota</taxon>
        <taxon>Fungi</taxon>
        <taxon>Dikarya</taxon>
        <taxon>Ascomycota</taxon>
        <taxon>Pezizomycotina</taxon>
        <taxon>Sordariomycetes</taxon>
        <taxon>Sordariomycetidae</taxon>
        <taxon>Sordariales</taxon>
        <taxon>Chaetomiaceae</taxon>
        <taxon>Chaetomidium</taxon>
    </lineage>
</organism>
<protein>
    <recommendedName>
        <fullName evidence="5">Protein N-terminal and lysine N-methyltransferase EFM7</fullName>
        <ecNumber evidence="5">2.1.1.-</ecNumber>
    </recommendedName>
    <alternativeName>
        <fullName evidence="5">Elongation factor methyltransferase 7</fullName>
    </alternativeName>
</protein>
<dbReference type="Proteomes" id="UP001302745">
    <property type="component" value="Unassembled WGS sequence"/>
</dbReference>
<dbReference type="GO" id="GO:0071885">
    <property type="term" value="F:N-terminal protein N-methyltransferase activity"/>
    <property type="evidence" value="ECO:0007669"/>
    <property type="project" value="UniProtKB-UniRule"/>
</dbReference>
<dbReference type="Gene3D" id="3.40.50.150">
    <property type="entry name" value="Vaccinia Virus protein VP39"/>
    <property type="match status" value="1"/>
</dbReference>
<comment type="function">
    <text evidence="5">S-adenosyl-L-methionine-dependent protein methyltransferase that trimethylates the N-terminal glycine 'Gly-2' of elongation factor 1-alpha, before also catalyzing the mono- and dimethylation of 'Lys-3'.</text>
</comment>
<sequence length="302" mass="33500">MATPSSPNPVVVVAKEKEEEKEEEDTTDLSTSANLDLFFTDPADFYPPTPPPTTQTYTTLSGATITLHLVGHSPLEAHHLWNGSRVVASHFEAHPALVHNRTVLELGAGAGLPSIVAATLGARRVVVTDYPDPDLVETMWRNVRGCELISEREKVIVVDGLVWGADPAGVLGHLTGGAGDEGGFDVLVLADLLFRHTEHGSMLRTIRQTLKKSRESKAFVVFTSYRPWLQHKDLAFFDLAREQGFVVDKVLERKMDRPLFEKDPGDEEVLKTVTGWVLRWPEEVCRGREVTDISMEERNVAK</sequence>
<dbReference type="EC" id="2.1.1.-" evidence="5"/>
<dbReference type="PANTHER" id="PTHR14614:SF10">
    <property type="entry name" value="PROTEIN N-TERMINAL AND LYSINE N-METHYLTRANSFERASE EFM7"/>
    <property type="match status" value="1"/>
</dbReference>
<comment type="similarity">
    <text evidence="5">Belongs to the class I-like SAM-binding methyltransferase superfamily. EFM7 family.</text>
</comment>
<evidence type="ECO:0000256" key="5">
    <source>
        <dbReference type="HAMAP-Rule" id="MF_03223"/>
    </source>
</evidence>
<evidence type="ECO:0000313" key="7">
    <source>
        <dbReference type="EMBL" id="KAK4158370.1"/>
    </source>
</evidence>
<dbReference type="PANTHER" id="PTHR14614">
    <property type="entry name" value="HEPATOCELLULAR CARCINOMA-ASSOCIATED ANTIGEN"/>
    <property type="match status" value="1"/>
</dbReference>
<dbReference type="GO" id="GO:0005737">
    <property type="term" value="C:cytoplasm"/>
    <property type="evidence" value="ECO:0007669"/>
    <property type="project" value="UniProtKB-SubCell"/>
</dbReference>
<reference evidence="7" key="2">
    <citation type="submission" date="2023-05" db="EMBL/GenBank/DDBJ databases">
        <authorList>
            <consortium name="Lawrence Berkeley National Laboratory"/>
            <person name="Steindorff A."/>
            <person name="Hensen N."/>
            <person name="Bonometti L."/>
            <person name="Westerberg I."/>
            <person name="Brannstrom I.O."/>
            <person name="Guillou S."/>
            <person name="Cros-Aarteil S."/>
            <person name="Calhoun S."/>
            <person name="Haridas S."/>
            <person name="Kuo A."/>
            <person name="Mondo S."/>
            <person name="Pangilinan J."/>
            <person name="Riley R."/>
            <person name="Labutti K."/>
            <person name="Andreopoulos B."/>
            <person name="Lipzen A."/>
            <person name="Chen C."/>
            <person name="Yanf M."/>
            <person name="Daum C."/>
            <person name="Ng V."/>
            <person name="Clum A."/>
            <person name="Ohm R."/>
            <person name="Martin F."/>
            <person name="Silar P."/>
            <person name="Natvig D."/>
            <person name="Lalanne C."/>
            <person name="Gautier V."/>
            <person name="Ament-Velasquez S.L."/>
            <person name="Kruys A."/>
            <person name="Hutchinson M.I."/>
            <person name="Powell A.J."/>
            <person name="Barry K."/>
            <person name="Miller A.N."/>
            <person name="Grigoriev I.V."/>
            <person name="Debuchy R."/>
            <person name="Gladieux P."/>
            <person name="Thoren M.H."/>
            <person name="Johannesson H."/>
        </authorList>
    </citation>
    <scope>NUCLEOTIDE SEQUENCE</scope>
    <source>
        <strain evidence="7">CBS 538.74</strain>
    </source>
</reference>
<feature type="binding site" evidence="5">
    <location>
        <position position="163"/>
    </location>
    <ligand>
        <name>S-adenosyl-L-methionine</name>
        <dbReference type="ChEBI" id="CHEBI:59789"/>
    </ligand>
</feature>
<dbReference type="EMBL" id="MU856839">
    <property type="protein sequence ID" value="KAK4158370.1"/>
    <property type="molecule type" value="Genomic_DNA"/>
</dbReference>
<evidence type="ECO:0000256" key="1">
    <source>
        <dbReference type="ARBA" id="ARBA00022490"/>
    </source>
</evidence>
<feature type="binding site" evidence="5">
    <location>
        <position position="129"/>
    </location>
    <ligand>
        <name>S-adenosyl-L-methionine</name>
        <dbReference type="ChEBI" id="CHEBI:59789"/>
    </ligand>
</feature>
<dbReference type="GO" id="GO:0032259">
    <property type="term" value="P:methylation"/>
    <property type="evidence" value="ECO:0007669"/>
    <property type="project" value="UniProtKB-KW"/>
</dbReference>
<evidence type="ECO:0000256" key="2">
    <source>
        <dbReference type="ARBA" id="ARBA00022603"/>
    </source>
</evidence>
<comment type="subcellular location">
    <subcellularLocation>
        <location evidence="5">Cytoplasm</location>
    </subcellularLocation>
</comment>